<reference evidence="5" key="1">
    <citation type="journal article" date="2015" name="Proc. Natl. Acad. Sci. U.S.A.">
        <title>Genome sequence of the Asian Tiger mosquito, Aedes albopictus, reveals insights into its biology, genetics, and evolution.</title>
        <authorList>
            <person name="Chen X.G."/>
            <person name="Jiang X."/>
            <person name="Gu J."/>
            <person name="Xu M."/>
            <person name="Wu Y."/>
            <person name="Deng Y."/>
            <person name="Zhang C."/>
            <person name="Bonizzoni M."/>
            <person name="Dermauw W."/>
            <person name="Vontas J."/>
            <person name="Armbruster P."/>
            <person name="Huang X."/>
            <person name="Yang Y."/>
            <person name="Zhang H."/>
            <person name="He W."/>
            <person name="Peng H."/>
            <person name="Liu Y."/>
            <person name="Wu K."/>
            <person name="Chen J."/>
            <person name="Lirakis M."/>
            <person name="Topalis P."/>
            <person name="Van Leeuwen T."/>
            <person name="Hall A.B."/>
            <person name="Jiang X."/>
            <person name="Thorpe C."/>
            <person name="Mueller R.L."/>
            <person name="Sun C."/>
            <person name="Waterhouse R.M."/>
            <person name="Yan G."/>
            <person name="Tu Z.J."/>
            <person name="Fang X."/>
            <person name="James A.A."/>
        </authorList>
    </citation>
    <scope>NUCLEOTIDE SEQUENCE [LARGE SCALE GENOMIC DNA]</scope>
    <source>
        <strain evidence="5">Foshan</strain>
    </source>
</reference>
<evidence type="ECO:0008006" key="6">
    <source>
        <dbReference type="Google" id="ProtNLM"/>
    </source>
</evidence>
<dbReference type="SMART" id="SM00165">
    <property type="entry name" value="UBA"/>
    <property type="match status" value="1"/>
</dbReference>
<dbReference type="InterPro" id="IPR015940">
    <property type="entry name" value="UBA"/>
</dbReference>
<evidence type="ECO:0000259" key="3">
    <source>
        <dbReference type="PROSITE" id="PS50053"/>
    </source>
</evidence>
<dbReference type="SUPFAM" id="SSF54236">
    <property type="entry name" value="Ubiquitin-like"/>
    <property type="match status" value="1"/>
</dbReference>
<evidence type="ECO:0000313" key="4">
    <source>
        <dbReference type="EnsemblMetazoa" id="AALFPA23_006414.P8328"/>
    </source>
</evidence>
<keyword evidence="5" id="KW-1185">Reference proteome</keyword>
<reference evidence="4" key="2">
    <citation type="submission" date="2025-05" db="UniProtKB">
        <authorList>
            <consortium name="EnsemblMetazoa"/>
        </authorList>
    </citation>
    <scope>IDENTIFICATION</scope>
    <source>
        <strain evidence="4">Foshan</strain>
    </source>
</reference>
<dbReference type="PROSITE" id="PS50053">
    <property type="entry name" value="UBIQUITIN_2"/>
    <property type="match status" value="1"/>
</dbReference>
<dbReference type="Proteomes" id="UP000069940">
    <property type="component" value="Unassembled WGS sequence"/>
</dbReference>
<evidence type="ECO:0000313" key="5">
    <source>
        <dbReference type="Proteomes" id="UP000069940"/>
    </source>
</evidence>
<dbReference type="CDD" id="cd17039">
    <property type="entry name" value="Ubl_ubiquitin_like"/>
    <property type="match status" value="1"/>
</dbReference>
<dbReference type="PANTHER" id="PTHR10677:SF25">
    <property type="entry name" value="UBIQUITIN-LIKE PROTEIN 7"/>
    <property type="match status" value="1"/>
</dbReference>
<feature type="domain" description="Ubiquitin-like" evidence="3">
    <location>
        <begin position="8"/>
        <end position="83"/>
    </location>
</feature>
<evidence type="ECO:0000259" key="2">
    <source>
        <dbReference type="PROSITE" id="PS50030"/>
    </source>
</evidence>
<dbReference type="GeneID" id="109401782"/>
<feature type="region of interest" description="Disordered" evidence="1">
    <location>
        <begin position="198"/>
        <end position="223"/>
    </location>
</feature>
<evidence type="ECO:0000256" key="1">
    <source>
        <dbReference type="SAM" id="MobiDB-lite"/>
    </source>
</evidence>
<feature type="compositionally biased region" description="Polar residues" evidence="1">
    <location>
        <begin position="259"/>
        <end position="276"/>
    </location>
</feature>
<dbReference type="InterPro" id="IPR029071">
    <property type="entry name" value="Ubiquitin-like_domsf"/>
</dbReference>
<feature type="compositionally biased region" description="Low complexity" evidence="1">
    <location>
        <begin position="201"/>
        <end position="219"/>
    </location>
</feature>
<name>A0ABM1Y764_AEDAL</name>
<dbReference type="Gene3D" id="1.10.8.10">
    <property type="entry name" value="DNA helicase RuvA subunit, C-terminal domain"/>
    <property type="match status" value="1"/>
</dbReference>
<accession>A0ABM1Y764</accession>
<sequence>MPFVYLGVYLPFRSYQKIKVDNFDLDSKTGQLREQASKAISDFSSDDFDLIYCGDLLHDDDVLKDKGVENGSMIHLIQRKSESPVPQEVHSFTEADVQETLGLWRTVDSSNFQKVRHPEFMKNALDANPAIRKDLWALSILKDPILLSSMQQPETIRRVAEKHYILIEASRSIVQLLNSKMISKSTTFSPTIESALDDALSDSSSSDDNTSPTTSTGTRSARRITADQLASALAIAGSSSYNSLSNISQRDADNRQDGTTDQTNQPSTSGSAPASNRITSSMFMNALSDVIQSHRRQSQSANANEPEPMDTSSPSTAGGGSAAPVDNDVGAQAQSQHSTLEASLSQYRAELDQMREMGLTDTETNLQALIVCNGNVEAAVNLVFSGMAN</sequence>
<proteinExistence type="predicted"/>
<feature type="region of interest" description="Disordered" evidence="1">
    <location>
        <begin position="292"/>
        <end position="340"/>
    </location>
</feature>
<dbReference type="InterPro" id="IPR009060">
    <property type="entry name" value="UBA-like_sf"/>
</dbReference>
<dbReference type="EnsemblMetazoa" id="AALFPA23_006414.R8328">
    <property type="protein sequence ID" value="AALFPA23_006414.P8328"/>
    <property type="gene ID" value="AALFPA23_006414"/>
</dbReference>
<organism evidence="4 5">
    <name type="scientific">Aedes albopictus</name>
    <name type="common">Asian tiger mosquito</name>
    <name type="synonym">Stegomyia albopicta</name>
    <dbReference type="NCBI Taxonomy" id="7160"/>
    <lineage>
        <taxon>Eukaryota</taxon>
        <taxon>Metazoa</taxon>
        <taxon>Ecdysozoa</taxon>
        <taxon>Arthropoda</taxon>
        <taxon>Hexapoda</taxon>
        <taxon>Insecta</taxon>
        <taxon>Pterygota</taxon>
        <taxon>Neoptera</taxon>
        <taxon>Endopterygota</taxon>
        <taxon>Diptera</taxon>
        <taxon>Nematocera</taxon>
        <taxon>Culicoidea</taxon>
        <taxon>Culicidae</taxon>
        <taxon>Culicinae</taxon>
        <taxon>Aedini</taxon>
        <taxon>Aedes</taxon>
        <taxon>Stegomyia</taxon>
    </lineage>
</organism>
<dbReference type="Gene3D" id="3.10.20.90">
    <property type="entry name" value="Phosphatidylinositol 3-kinase Catalytic Subunit, Chain A, domain 1"/>
    <property type="match status" value="1"/>
</dbReference>
<dbReference type="PANTHER" id="PTHR10677">
    <property type="entry name" value="UBIQUILIN"/>
    <property type="match status" value="1"/>
</dbReference>
<dbReference type="SUPFAM" id="SSF46934">
    <property type="entry name" value="UBA-like"/>
    <property type="match status" value="1"/>
</dbReference>
<dbReference type="InterPro" id="IPR000626">
    <property type="entry name" value="Ubiquitin-like_dom"/>
</dbReference>
<feature type="domain" description="UBA" evidence="2">
    <location>
        <begin position="343"/>
        <end position="386"/>
    </location>
</feature>
<feature type="region of interest" description="Disordered" evidence="1">
    <location>
        <begin position="242"/>
        <end position="276"/>
    </location>
</feature>
<protein>
    <recommendedName>
        <fullName evidence="6">Ubiquitin-like protein 7</fullName>
    </recommendedName>
</protein>
<dbReference type="Pfam" id="PF00627">
    <property type="entry name" value="UBA"/>
    <property type="match status" value="1"/>
</dbReference>
<dbReference type="InterPro" id="IPR015496">
    <property type="entry name" value="Ubiquilin"/>
</dbReference>
<dbReference type="RefSeq" id="XP_019529942.3">
    <property type="nucleotide sequence ID" value="XM_019674397.3"/>
</dbReference>
<dbReference type="PROSITE" id="PS50030">
    <property type="entry name" value="UBA"/>
    <property type="match status" value="1"/>
</dbReference>